<proteinExistence type="predicted"/>
<feature type="compositionally biased region" description="Low complexity" evidence="1">
    <location>
        <begin position="71"/>
        <end position="87"/>
    </location>
</feature>
<feature type="region of interest" description="Disordered" evidence="1">
    <location>
        <begin position="70"/>
        <end position="148"/>
    </location>
</feature>
<evidence type="ECO:0000256" key="1">
    <source>
        <dbReference type="SAM" id="MobiDB-lite"/>
    </source>
</evidence>
<accession>L0W8E7</accession>
<evidence type="ECO:0000313" key="3">
    <source>
        <dbReference type="Proteomes" id="UP000010164"/>
    </source>
</evidence>
<dbReference type="PATRIC" id="fig|1177179.3.peg.2957"/>
<feature type="compositionally biased region" description="Basic residues" evidence="1">
    <location>
        <begin position="127"/>
        <end position="148"/>
    </location>
</feature>
<dbReference type="Pfam" id="PF13551">
    <property type="entry name" value="HTH_29"/>
    <property type="match status" value="1"/>
</dbReference>
<feature type="compositionally biased region" description="Basic and acidic residues" evidence="1">
    <location>
        <begin position="101"/>
        <end position="126"/>
    </location>
</feature>
<dbReference type="SUPFAM" id="SSF46689">
    <property type="entry name" value="Homeodomain-like"/>
    <property type="match status" value="1"/>
</dbReference>
<dbReference type="InterPro" id="IPR009057">
    <property type="entry name" value="Homeodomain-like_sf"/>
</dbReference>
<feature type="region of interest" description="Disordered" evidence="1">
    <location>
        <begin position="1"/>
        <end position="26"/>
    </location>
</feature>
<evidence type="ECO:0000313" key="2">
    <source>
        <dbReference type="EMBL" id="EKF73196.1"/>
    </source>
</evidence>
<feature type="compositionally biased region" description="Low complexity" evidence="1">
    <location>
        <begin position="10"/>
        <end position="22"/>
    </location>
</feature>
<comment type="caution">
    <text evidence="2">The sequence shown here is derived from an EMBL/GenBank/DDBJ whole genome shotgun (WGS) entry which is preliminary data.</text>
</comment>
<protein>
    <submittedName>
        <fullName evidence="2">Uncharacterized protein</fullName>
    </submittedName>
</protein>
<name>L0W8E7_9GAMM</name>
<keyword evidence="3" id="KW-1185">Reference proteome</keyword>
<dbReference type="RefSeq" id="WP_008930175.1">
    <property type="nucleotide sequence ID" value="NZ_AMRJ01000032.1"/>
</dbReference>
<gene>
    <name evidence="2" type="ORF">A11A3_15027</name>
</gene>
<dbReference type="eggNOG" id="COG3415">
    <property type="taxonomic scope" value="Bacteria"/>
</dbReference>
<dbReference type="AlphaFoldDB" id="L0W8E7"/>
<reference evidence="2 3" key="1">
    <citation type="journal article" date="2012" name="J. Bacteriol.">
        <title>Genome Sequence of the Alkane-Degrading Bacterium Alcanivorax hongdengensis Type Strain A-11-3.</title>
        <authorList>
            <person name="Lai Q."/>
            <person name="Shao Z."/>
        </authorList>
    </citation>
    <scope>NUCLEOTIDE SEQUENCE [LARGE SCALE GENOMIC DNA]</scope>
    <source>
        <strain evidence="2 3">A-11-3</strain>
    </source>
</reference>
<dbReference type="Proteomes" id="UP000010164">
    <property type="component" value="Unassembled WGS sequence"/>
</dbReference>
<organism evidence="2 3">
    <name type="scientific">Alcanivorax hongdengensis A-11-3</name>
    <dbReference type="NCBI Taxonomy" id="1177179"/>
    <lineage>
        <taxon>Bacteria</taxon>
        <taxon>Pseudomonadati</taxon>
        <taxon>Pseudomonadota</taxon>
        <taxon>Gammaproteobacteria</taxon>
        <taxon>Oceanospirillales</taxon>
        <taxon>Alcanivoracaceae</taxon>
        <taxon>Alcanivorax</taxon>
    </lineage>
</organism>
<dbReference type="EMBL" id="AMRJ01000032">
    <property type="protein sequence ID" value="EKF73196.1"/>
    <property type="molecule type" value="Genomic_DNA"/>
</dbReference>
<sequence>MNQTLLSAGQRQRCQQLSRQSSTDGQRAKALLALDQGATQAQAAEQAGLSLGQVRYCLRRFRTVGEALFESTAPAKASPAAPKATAKPAEKKKTATAGKTKKSEGGKKKNKDKKADKKADKKDKKSDKKKTKGKGKDKKKGKGKGKKK</sequence>